<keyword evidence="1" id="KW-0472">Membrane</keyword>
<comment type="caution">
    <text evidence="2">The sequence shown here is derived from an EMBL/GenBank/DDBJ whole genome shotgun (WGS) entry which is preliminary data.</text>
</comment>
<evidence type="ECO:0000256" key="1">
    <source>
        <dbReference type="SAM" id="Phobius"/>
    </source>
</evidence>
<name>A0AAI9K635_9FIRM</name>
<reference evidence="2" key="1">
    <citation type="submission" date="2020-06" db="EMBL/GenBank/DDBJ databases">
        <title>Characterization of fructooligosaccharide metabolism and fructooligosaccharide-degrading enzymes in human commensal butyrate producers.</title>
        <authorList>
            <person name="Tanno H."/>
            <person name="Fujii T."/>
            <person name="Hirano K."/>
            <person name="Maeno S."/>
            <person name="Tonozuka T."/>
            <person name="Sakamoto M."/>
            <person name="Ohkuma M."/>
            <person name="Tochio T."/>
            <person name="Endo A."/>
        </authorList>
    </citation>
    <scope>NUCLEOTIDE SEQUENCE</scope>
    <source>
        <strain evidence="2">JCM 31265</strain>
    </source>
</reference>
<protein>
    <submittedName>
        <fullName evidence="2">Uncharacterized protein</fullName>
    </submittedName>
</protein>
<dbReference type="RefSeq" id="WP_055223084.1">
    <property type="nucleotide sequence ID" value="NZ_BLYL01000004.1"/>
</dbReference>
<evidence type="ECO:0000313" key="3">
    <source>
        <dbReference type="Proteomes" id="UP000660047"/>
    </source>
</evidence>
<accession>A0AAI9K635</accession>
<dbReference type="EMBL" id="BLYL01000004">
    <property type="protein sequence ID" value="GFO94031.1"/>
    <property type="molecule type" value="Genomic_DNA"/>
</dbReference>
<evidence type="ECO:0000313" key="2">
    <source>
        <dbReference type="EMBL" id="GFO94031.1"/>
    </source>
</evidence>
<feature type="transmembrane region" description="Helical" evidence="1">
    <location>
        <begin position="54"/>
        <end position="73"/>
    </location>
</feature>
<keyword evidence="1" id="KW-1133">Transmembrane helix</keyword>
<sequence length="302" mass="34062">MRRLKYVLQSAIACFVVAGALLVLFWGAGIYNIYHESHGNISDLSELWSYISEQGLMFLIGLLAFVSFLVSGFQAKKASEADRAANGGNEYDGVGYGDADYSGTINAGGGYTYDSMDTSIKLDEGSGMENDRNVYGKNGMPYADIYGMTGDAQLTNTYSLQLGARKISFDLPQRYRLIDGDDSDPAFAGFNEELKPELVYCSLQEAIDDETAEDYVLDELVEDEACPEELRTRAYLKHEVIEGRLYYYYIFKYKKSRKKRQKFAAACDIGGGLFYTIETEWIWRKEELTLEALIDFLKIRVE</sequence>
<gene>
    <name evidence="2" type="ORF">COEU31_10770</name>
</gene>
<dbReference type="AlphaFoldDB" id="A0AAI9K635"/>
<dbReference type="Proteomes" id="UP000660047">
    <property type="component" value="Unassembled WGS sequence"/>
</dbReference>
<organism evidence="2 3">
    <name type="scientific">Coprococcus eutactus</name>
    <dbReference type="NCBI Taxonomy" id="33043"/>
    <lineage>
        <taxon>Bacteria</taxon>
        <taxon>Bacillati</taxon>
        <taxon>Bacillota</taxon>
        <taxon>Clostridia</taxon>
        <taxon>Lachnospirales</taxon>
        <taxon>Lachnospiraceae</taxon>
        <taxon>Coprococcus</taxon>
    </lineage>
</organism>
<proteinExistence type="predicted"/>
<keyword evidence="1" id="KW-0812">Transmembrane</keyword>
<feature type="transmembrane region" description="Helical" evidence="1">
    <location>
        <begin position="12"/>
        <end position="34"/>
    </location>
</feature>